<dbReference type="InterPro" id="IPR019786">
    <property type="entry name" value="Zinc_finger_PHD-type_CS"/>
</dbReference>
<feature type="region of interest" description="Disordered" evidence="5">
    <location>
        <begin position="240"/>
        <end position="286"/>
    </location>
</feature>
<evidence type="ECO:0000313" key="8">
    <source>
        <dbReference type="Proteomes" id="UP000193986"/>
    </source>
</evidence>
<dbReference type="InterPro" id="IPR040204">
    <property type="entry name" value="UBR7"/>
</dbReference>
<dbReference type="SMART" id="SM00249">
    <property type="entry name" value="PHD"/>
    <property type="match status" value="1"/>
</dbReference>
<dbReference type="Proteomes" id="UP000193986">
    <property type="component" value="Unassembled WGS sequence"/>
</dbReference>
<keyword evidence="2" id="KW-0863">Zinc-finger</keyword>
<dbReference type="SUPFAM" id="SSF57903">
    <property type="entry name" value="FYVE/PHD zinc finger"/>
    <property type="match status" value="1"/>
</dbReference>
<keyword evidence="1" id="KW-0479">Metal-binding</keyword>
<accession>A0A1Y2BFX1</accession>
<organism evidence="7 8">
    <name type="scientific">Naematelia encephala</name>
    <dbReference type="NCBI Taxonomy" id="71784"/>
    <lineage>
        <taxon>Eukaryota</taxon>
        <taxon>Fungi</taxon>
        <taxon>Dikarya</taxon>
        <taxon>Basidiomycota</taxon>
        <taxon>Agaricomycotina</taxon>
        <taxon>Tremellomycetes</taxon>
        <taxon>Tremellales</taxon>
        <taxon>Naemateliaceae</taxon>
        <taxon>Naematelia</taxon>
    </lineage>
</organism>
<keyword evidence="3" id="KW-0862">Zinc</keyword>
<feature type="zinc finger region" description="UBR-type" evidence="4">
    <location>
        <begin position="49"/>
        <end position="125"/>
    </location>
</feature>
<dbReference type="GO" id="GO:0008270">
    <property type="term" value="F:zinc ion binding"/>
    <property type="evidence" value="ECO:0007669"/>
    <property type="project" value="UniProtKB-KW"/>
</dbReference>
<evidence type="ECO:0000256" key="4">
    <source>
        <dbReference type="PROSITE-ProRule" id="PRU00508"/>
    </source>
</evidence>
<dbReference type="InParanoid" id="A0A1Y2BFX1"/>
<evidence type="ECO:0000256" key="1">
    <source>
        <dbReference type="ARBA" id="ARBA00022723"/>
    </source>
</evidence>
<evidence type="ECO:0000259" key="6">
    <source>
        <dbReference type="PROSITE" id="PS51157"/>
    </source>
</evidence>
<dbReference type="GO" id="GO:0005737">
    <property type="term" value="C:cytoplasm"/>
    <property type="evidence" value="ECO:0007669"/>
    <property type="project" value="TreeGrafter"/>
</dbReference>
<dbReference type="InterPro" id="IPR013083">
    <property type="entry name" value="Znf_RING/FYVE/PHD"/>
</dbReference>
<comment type="caution">
    <text evidence="7">The sequence shown here is derived from an EMBL/GenBank/DDBJ whole genome shotgun (WGS) entry which is preliminary data.</text>
</comment>
<proteinExistence type="predicted"/>
<dbReference type="InterPro" id="IPR047506">
    <property type="entry name" value="UBR7-like_UBR-box"/>
</dbReference>
<dbReference type="Gene3D" id="3.30.40.10">
    <property type="entry name" value="Zinc/RING finger domain, C3HC4 (zinc finger)"/>
    <property type="match status" value="1"/>
</dbReference>
<dbReference type="CDD" id="cd19677">
    <property type="entry name" value="UBR-box_UBR7"/>
    <property type="match status" value="1"/>
</dbReference>
<feature type="region of interest" description="Disordered" evidence="5">
    <location>
        <begin position="322"/>
        <end position="361"/>
    </location>
</feature>
<feature type="compositionally biased region" description="Basic and acidic residues" evidence="5">
    <location>
        <begin position="250"/>
        <end position="279"/>
    </location>
</feature>
<dbReference type="EMBL" id="MCFC01000005">
    <property type="protein sequence ID" value="ORY33721.1"/>
    <property type="molecule type" value="Genomic_DNA"/>
</dbReference>
<evidence type="ECO:0000256" key="5">
    <source>
        <dbReference type="SAM" id="MobiDB-lite"/>
    </source>
</evidence>
<dbReference type="OrthoDB" id="5795902at2759"/>
<dbReference type="PANTHER" id="PTHR13513">
    <property type="entry name" value="E3 UBIQUITIN-PROTEIN LIGASE UBR7"/>
    <property type="match status" value="1"/>
</dbReference>
<dbReference type="Pfam" id="PF02207">
    <property type="entry name" value="zf-UBR"/>
    <property type="match status" value="1"/>
</dbReference>
<keyword evidence="8" id="KW-1185">Reference proteome</keyword>
<evidence type="ECO:0000256" key="3">
    <source>
        <dbReference type="ARBA" id="ARBA00022833"/>
    </source>
</evidence>
<dbReference type="FunCoup" id="A0A1Y2BFX1">
    <property type="interactions" value="543"/>
</dbReference>
<evidence type="ECO:0000313" key="7">
    <source>
        <dbReference type="EMBL" id="ORY33721.1"/>
    </source>
</evidence>
<protein>
    <recommendedName>
        <fullName evidence="6">UBR-type domain-containing protein</fullName>
    </recommendedName>
</protein>
<dbReference type="PROSITE" id="PS01359">
    <property type="entry name" value="ZF_PHD_1"/>
    <property type="match status" value="1"/>
</dbReference>
<evidence type="ECO:0000256" key="2">
    <source>
        <dbReference type="ARBA" id="ARBA00022771"/>
    </source>
</evidence>
<dbReference type="InterPro" id="IPR003126">
    <property type="entry name" value="Znf_UBR"/>
</dbReference>
<dbReference type="PANTHER" id="PTHR13513:SF9">
    <property type="entry name" value="E3 UBIQUITIN-PROTEIN LIGASE UBR7-RELATED"/>
    <property type="match status" value="1"/>
</dbReference>
<dbReference type="AlphaFoldDB" id="A0A1Y2BFX1"/>
<dbReference type="InterPro" id="IPR001965">
    <property type="entry name" value="Znf_PHD"/>
</dbReference>
<feature type="region of interest" description="Disordered" evidence="5">
    <location>
        <begin position="1"/>
        <end position="24"/>
    </location>
</feature>
<dbReference type="GO" id="GO:0061630">
    <property type="term" value="F:ubiquitin protein ligase activity"/>
    <property type="evidence" value="ECO:0007669"/>
    <property type="project" value="InterPro"/>
</dbReference>
<dbReference type="PROSITE" id="PS51157">
    <property type="entry name" value="ZF_UBR"/>
    <property type="match status" value="1"/>
</dbReference>
<dbReference type="SMART" id="SM00396">
    <property type="entry name" value="ZnF_UBR1"/>
    <property type="match status" value="1"/>
</dbReference>
<dbReference type="InterPro" id="IPR011011">
    <property type="entry name" value="Znf_FYVE_PHD"/>
</dbReference>
<reference evidence="7 8" key="1">
    <citation type="submission" date="2016-07" db="EMBL/GenBank/DDBJ databases">
        <title>Pervasive Adenine N6-methylation of Active Genes in Fungi.</title>
        <authorList>
            <consortium name="DOE Joint Genome Institute"/>
            <person name="Mondo S.J."/>
            <person name="Dannebaum R.O."/>
            <person name="Kuo R.C."/>
            <person name="Labutti K."/>
            <person name="Haridas S."/>
            <person name="Kuo A."/>
            <person name="Salamov A."/>
            <person name="Ahrendt S.R."/>
            <person name="Lipzen A."/>
            <person name="Sullivan W."/>
            <person name="Andreopoulos W.B."/>
            <person name="Clum A."/>
            <person name="Lindquist E."/>
            <person name="Daum C."/>
            <person name="Ramamoorthy G.K."/>
            <person name="Gryganskyi A."/>
            <person name="Culley D."/>
            <person name="Magnuson J.K."/>
            <person name="James T.Y."/>
            <person name="O'Malley M.A."/>
            <person name="Stajich J.E."/>
            <person name="Spatafora J.W."/>
            <person name="Visel A."/>
            <person name="Grigoriev I.V."/>
        </authorList>
    </citation>
    <scope>NUCLEOTIDE SEQUENCE [LARGE SCALE GENOMIC DNA]</scope>
    <source>
        <strain evidence="7 8">68-887.2</strain>
    </source>
</reference>
<dbReference type="STRING" id="71784.A0A1Y2BFX1"/>
<feature type="domain" description="UBR-type" evidence="6">
    <location>
        <begin position="49"/>
        <end position="125"/>
    </location>
</feature>
<gene>
    <name evidence="7" type="ORF">BCR39DRAFT_265315</name>
</gene>
<name>A0A1Y2BFX1_9TREE</name>
<sequence>MASSAKYTPLDTAHLRSQDPSEETTMQSLIDASEHLAQEALEVMPYAFDECTYQKGYLRQSIWSCLDCGEKGVCYGCSISCHSDHRLVELWTKRHFRCDCATDMNPSSSTSTFTTKRRRCTLNPPEIQPADPNEENRYQHNFSGQFCRCGRSYDPEIETEAMINCIACEDWYHESCLNLASRKPVKEVQEGEDEDEDEEKDVLIPSDSYDGLLCARCAEGCEIAKCCRGKDGWMTIEPKEGEGGGWVVRGRKETKEENIEDSKDKKDINGSEVKSEDPRGAPVGVASSVEIDTAKVELGIKRVAEDTVEDKGVKKIKIEDNSSTAKDVKPTDSQDVKPTDSQDVKAMDSKDVKPTDSKDVKSTELKGAGDIFLADGIRERLKSTLSSAEIASLPFPLVDEEIYEPPRDTDPETLDQVTNRVVGSLPRVQAIEALHGYQNMKEGLKVLLSGRAERGEIVTRDDIEGFFADLKGRARL</sequence>